<dbReference type="Proteomes" id="UP000651977">
    <property type="component" value="Unassembled WGS sequence"/>
</dbReference>
<evidence type="ECO:0000313" key="1">
    <source>
        <dbReference type="EMBL" id="GGB21156.1"/>
    </source>
</evidence>
<accession>A0ABQ1I6D0</accession>
<comment type="caution">
    <text evidence="1">The sequence shown here is derived from an EMBL/GenBank/DDBJ whole genome shotgun (WGS) entry which is preliminary data.</text>
</comment>
<reference evidence="2" key="1">
    <citation type="journal article" date="2019" name="Int. J. Syst. Evol. Microbiol.">
        <title>The Global Catalogue of Microorganisms (GCM) 10K type strain sequencing project: providing services to taxonomists for standard genome sequencing and annotation.</title>
        <authorList>
            <consortium name="The Broad Institute Genomics Platform"/>
            <consortium name="The Broad Institute Genome Sequencing Center for Infectious Disease"/>
            <person name="Wu L."/>
            <person name="Ma J."/>
        </authorList>
    </citation>
    <scope>NUCLEOTIDE SEQUENCE [LARGE SCALE GENOMIC DNA]</scope>
    <source>
        <strain evidence="2">CGMCC 1.10131</strain>
    </source>
</reference>
<name>A0ABQ1I6D0_9ALTE</name>
<keyword evidence="2" id="KW-1185">Reference proteome</keyword>
<gene>
    <name evidence="1" type="ORF">GCM10007414_38180</name>
</gene>
<dbReference type="EMBL" id="BMDY01000039">
    <property type="protein sequence ID" value="GGB21156.1"/>
    <property type="molecule type" value="Genomic_DNA"/>
</dbReference>
<proteinExistence type="predicted"/>
<sequence>MDIITSDYSIKPAMLGYLLLEEPTLREGALTSMHAYAEPLLGLVQTLSAIDVRIMKPKVFWAAAFWQLKVSERAMLMKSL</sequence>
<evidence type="ECO:0000313" key="2">
    <source>
        <dbReference type="Proteomes" id="UP000651977"/>
    </source>
</evidence>
<organism evidence="1 2">
    <name type="scientific">Agarivorans gilvus</name>
    <dbReference type="NCBI Taxonomy" id="680279"/>
    <lineage>
        <taxon>Bacteria</taxon>
        <taxon>Pseudomonadati</taxon>
        <taxon>Pseudomonadota</taxon>
        <taxon>Gammaproteobacteria</taxon>
        <taxon>Alteromonadales</taxon>
        <taxon>Alteromonadaceae</taxon>
        <taxon>Agarivorans</taxon>
    </lineage>
</organism>
<protein>
    <submittedName>
        <fullName evidence="1">Uncharacterized protein</fullName>
    </submittedName>
</protein>